<proteinExistence type="inferred from homology"/>
<evidence type="ECO:0000256" key="3">
    <source>
        <dbReference type="ARBA" id="ARBA00022730"/>
    </source>
</evidence>
<protein>
    <recommendedName>
        <fullName evidence="10">Large ribosomal subunit protein eL24</fullName>
    </recommendedName>
</protein>
<evidence type="ECO:0000256" key="7">
    <source>
        <dbReference type="ARBA" id="ARBA00022980"/>
    </source>
</evidence>
<comment type="caution">
    <text evidence="12">The sequence shown here is derived from an EMBL/GenBank/DDBJ whole genome shotgun (WGS) entry which is preliminary data.</text>
</comment>
<dbReference type="GO" id="GO:1990904">
    <property type="term" value="C:ribonucleoprotein complex"/>
    <property type="evidence" value="ECO:0007669"/>
    <property type="project" value="UniProtKB-KW"/>
</dbReference>
<evidence type="ECO:0000256" key="2">
    <source>
        <dbReference type="ARBA" id="ARBA00022723"/>
    </source>
</evidence>
<dbReference type="FunFam" id="2.30.170.20:FF:000001">
    <property type="entry name" value="probable ribosome biogenesis protein RLP24"/>
    <property type="match status" value="1"/>
</dbReference>
<dbReference type="GO" id="GO:0005840">
    <property type="term" value="C:ribosome"/>
    <property type="evidence" value="ECO:0007669"/>
    <property type="project" value="UniProtKB-KW"/>
</dbReference>
<evidence type="ECO:0000256" key="9">
    <source>
        <dbReference type="ARBA" id="ARBA00062681"/>
    </source>
</evidence>
<keyword evidence="4 10" id="KW-0863">Zinc-finger</keyword>
<dbReference type="AlphaFoldDB" id="A0A7C2VLE3"/>
<dbReference type="Pfam" id="PF01246">
    <property type="entry name" value="Ribosomal_L24e"/>
    <property type="match status" value="1"/>
</dbReference>
<reference evidence="12" key="1">
    <citation type="journal article" date="2020" name="mSystems">
        <title>Genome- and Community-Level Interaction Insights into Carbon Utilization and Element Cycling Functions of Hydrothermarchaeota in Hydrothermal Sediment.</title>
        <authorList>
            <person name="Zhou Z."/>
            <person name="Liu Y."/>
            <person name="Xu W."/>
            <person name="Pan J."/>
            <person name="Luo Z.H."/>
            <person name="Li M."/>
        </authorList>
    </citation>
    <scope>NUCLEOTIDE SEQUENCE [LARGE SCALE GENOMIC DNA]</scope>
    <source>
        <strain evidence="12">SpSt-16</strain>
    </source>
</reference>
<dbReference type="GO" id="GO:0006412">
    <property type="term" value="P:translation"/>
    <property type="evidence" value="ECO:0007669"/>
    <property type="project" value="UniProtKB-UniRule"/>
</dbReference>
<evidence type="ECO:0000256" key="4">
    <source>
        <dbReference type="ARBA" id="ARBA00022771"/>
    </source>
</evidence>
<evidence type="ECO:0000313" key="12">
    <source>
        <dbReference type="EMBL" id="HEW52940.1"/>
    </source>
</evidence>
<gene>
    <name evidence="10" type="primary">rpl24e</name>
    <name evidence="12" type="ORF">ENO77_02040</name>
</gene>
<dbReference type="SMART" id="SM00746">
    <property type="entry name" value="TRASH"/>
    <property type="match status" value="1"/>
</dbReference>
<keyword evidence="6 10" id="KW-0694">RNA-binding</keyword>
<feature type="binding site" evidence="10">
    <location>
        <position position="37"/>
    </location>
    <ligand>
        <name>Zn(2+)</name>
        <dbReference type="ChEBI" id="CHEBI:29105"/>
    </ligand>
</feature>
<dbReference type="InterPro" id="IPR038630">
    <property type="entry name" value="L24e/L24_sf"/>
</dbReference>
<dbReference type="InterPro" id="IPR056366">
    <property type="entry name" value="Ribosomal_eL24"/>
</dbReference>
<dbReference type="InterPro" id="IPR023442">
    <property type="entry name" value="Ribosomal_eL24_CS"/>
</dbReference>
<evidence type="ECO:0000256" key="5">
    <source>
        <dbReference type="ARBA" id="ARBA00022833"/>
    </source>
</evidence>
<dbReference type="GO" id="GO:0003735">
    <property type="term" value="F:structural constituent of ribosome"/>
    <property type="evidence" value="ECO:0007669"/>
    <property type="project" value="InterPro"/>
</dbReference>
<comment type="similarity">
    <text evidence="1 10">Belongs to the eukaryotic ribosomal protein eL24 family.</text>
</comment>
<evidence type="ECO:0000256" key="6">
    <source>
        <dbReference type="ARBA" id="ARBA00022884"/>
    </source>
</evidence>
<dbReference type="PROSITE" id="PS01073">
    <property type="entry name" value="RIBOSOMAL_L24E"/>
    <property type="match status" value="1"/>
</dbReference>
<evidence type="ECO:0000256" key="8">
    <source>
        <dbReference type="ARBA" id="ARBA00023274"/>
    </source>
</evidence>
<name>A0A7C2VLE3_9CREN</name>
<keyword evidence="8 10" id="KW-0687">Ribonucleoprotein</keyword>
<dbReference type="GO" id="GO:0019843">
    <property type="term" value="F:rRNA binding"/>
    <property type="evidence" value="ECO:0007669"/>
    <property type="project" value="UniProtKB-UniRule"/>
</dbReference>
<accession>A0A7C2VLE3</accession>
<dbReference type="HAMAP" id="MF_00773">
    <property type="entry name" value="Ribosomal_eL24"/>
    <property type="match status" value="1"/>
</dbReference>
<feature type="binding site" evidence="10">
    <location>
        <position position="10"/>
    </location>
    <ligand>
        <name>Zn(2+)</name>
        <dbReference type="ChEBI" id="CHEBI:29105"/>
    </ligand>
</feature>
<keyword evidence="7 10" id="KW-0689">Ribosomal protein</keyword>
<dbReference type="GO" id="GO:0008270">
    <property type="term" value="F:zinc ion binding"/>
    <property type="evidence" value="ECO:0007669"/>
    <property type="project" value="UniProtKB-UniRule"/>
</dbReference>
<dbReference type="InterPro" id="IPR055345">
    <property type="entry name" value="Ribosomal_eL24-rel_arc"/>
</dbReference>
<comment type="function">
    <text evidence="10">Binds to the 23S rRNA.</text>
</comment>
<dbReference type="SUPFAM" id="SSF57716">
    <property type="entry name" value="Glucocorticoid receptor-like (DNA-binding domain)"/>
    <property type="match status" value="1"/>
</dbReference>
<keyword evidence="2 10" id="KW-0479">Metal-binding</keyword>
<evidence type="ECO:0000256" key="10">
    <source>
        <dbReference type="HAMAP-Rule" id="MF_00773"/>
    </source>
</evidence>
<dbReference type="PANTHER" id="PTHR10792:SF1">
    <property type="entry name" value="RIBOSOMAL PROTEIN L24"/>
    <property type="match status" value="1"/>
</dbReference>
<feature type="zinc finger region" description="C4-type" evidence="10">
    <location>
        <begin position="7"/>
        <end position="37"/>
    </location>
</feature>
<keyword evidence="3 10" id="KW-0699">rRNA-binding</keyword>
<feature type="binding site" evidence="10">
    <location>
        <position position="33"/>
    </location>
    <ligand>
        <name>Zn(2+)</name>
        <dbReference type="ChEBI" id="CHEBI:29105"/>
    </ligand>
</feature>
<dbReference type="CDD" id="cd00472">
    <property type="entry name" value="Ribosomal_L24e_L24"/>
    <property type="match status" value="1"/>
</dbReference>
<comment type="cofactor">
    <cofactor evidence="10">
        <name>Zn(2+)</name>
        <dbReference type="ChEBI" id="CHEBI:29105"/>
    </cofactor>
    <text evidence="10">Binds 1 zinc ion per subunit.</text>
</comment>
<feature type="binding site" evidence="10">
    <location>
        <position position="7"/>
    </location>
    <ligand>
        <name>Zn(2+)</name>
        <dbReference type="ChEBI" id="CHEBI:29105"/>
    </ligand>
</feature>
<dbReference type="InterPro" id="IPR000988">
    <property type="entry name" value="Ribosomal_eL24-rel_N"/>
</dbReference>
<organism evidence="12">
    <name type="scientific">Ignisphaera aggregans</name>
    <dbReference type="NCBI Taxonomy" id="334771"/>
    <lineage>
        <taxon>Archaea</taxon>
        <taxon>Thermoproteota</taxon>
        <taxon>Thermoprotei</taxon>
        <taxon>Desulfurococcales</taxon>
        <taxon>Desulfurococcaceae</taxon>
        <taxon>Ignisphaera</taxon>
    </lineage>
</organism>
<keyword evidence="5 10" id="KW-0862">Zinc</keyword>
<dbReference type="EMBL" id="DSGT01000006">
    <property type="protein sequence ID" value="HEW52940.1"/>
    <property type="molecule type" value="Genomic_DNA"/>
</dbReference>
<dbReference type="NCBIfam" id="NF034186">
    <property type="entry name" value="PRK14891.1-1"/>
    <property type="match status" value="1"/>
</dbReference>
<dbReference type="PANTHER" id="PTHR10792">
    <property type="entry name" value="60S RIBOSOMAL PROTEIN L24"/>
    <property type="match status" value="1"/>
</dbReference>
<evidence type="ECO:0000259" key="11">
    <source>
        <dbReference type="SMART" id="SM00746"/>
    </source>
</evidence>
<dbReference type="InterPro" id="IPR011017">
    <property type="entry name" value="TRASH_dom"/>
</dbReference>
<evidence type="ECO:0000256" key="1">
    <source>
        <dbReference type="ARBA" id="ARBA00005647"/>
    </source>
</evidence>
<feature type="domain" description="TRASH" evidence="11">
    <location>
        <begin position="7"/>
        <end position="45"/>
    </location>
</feature>
<comment type="subunit">
    <text evidence="9 10">Part of the 50S ribosomal subunit. Forms a cluster with proteins L3 and L14.</text>
</comment>
<dbReference type="Gene3D" id="2.30.170.20">
    <property type="entry name" value="Ribosomal protein L24e"/>
    <property type="match status" value="1"/>
</dbReference>
<sequence>MAAKRTCGFCGYDIEPGTGLMYVKNDGSIIWFCSSKCLKNYKLGRDPKKLAWTKAYTAHRGR</sequence>